<dbReference type="Proteomes" id="UP001266357">
    <property type="component" value="Unassembled WGS sequence"/>
</dbReference>
<accession>A0ABU3A589</accession>
<evidence type="ECO:0000313" key="1">
    <source>
        <dbReference type="EMBL" id="MDT0605043.1"/>
    </source>
</evidence>
<evidence type="ECO:0000313" key="2">
    <source>
        <dbReference type="Proteomes" id="UP001266357"/>
    </source>
</evidence>
<sequence>MNIQDLVQKIESDKYSEKQLINLYNNANNKKDLSEEDKEILVEAIENNTRLRFPRAAKRIFGAKESVANTILEKLHQTLSQSQSINFTSNKLKNGVKTGGRMISGEFYIDVYMSFKNSENQGAYISLTQKTIDDELIVTVGRYSTHNPDSGVKNESKGGIDSFEDYAIIYQNHLGELIN</sequence>
<organism evidence="1 2">
    <name type="scientific">Thalassotalea castellviae</name>
    <dbReference type="NCBI Taxonomy" id="3075612"/>
    <lineage>
        <taxon>Bacteria</taxon>
        <taxon>Pseudomonadati</taxon>
        <taxon>Pseudomonadota</taxon>
        <taxon>Gammaproteobacteria</taxon>
        <taxon>Alteromonadales</taxon>
        <taxon>Colwelliaceae</taxon>
        <taxon>Thalassotalea</taxon>
    </lineage>
</organism>
<proteinExistence type="predicted"/>
<keyword evidence="2" id="KW-1185">Reference proteome</keyword>
<reference evidence="1 2" key="1">
    <citation type="submission" date="2023-09" db="EMBL/GenBank/DDBJ databases">
        <authorList>
            <person name="Rey-Velasco X."/>
        </authorList>
    </citation>
    <scope>NUCLEOTIDE SEQUENCE [LARGE SCALE GENOMIC DNA]</scope>
    <source>
        <strain evidence="1 2">W431</strain>
    </source>
</reference>
<gene>
    <name evidence="1" type="ORF">RM573_15675</name>
</gene>
<comment type="caution">
    <text evidence="1">The sequence shown here is derived from an EMBL/GenBank/DDBJ whole genome shotgun (WGS) entry which is preliminary data.</text>
</comment>
<dbReference type="RefSeq" id="WP_311584141.1">
    <property type="nucleotide sequence ID" value="NZ_JAVRIF010000010.1"/>
</dbReference>
<protein>
    <submittedName>
        <fullName evidence="1">Uncharacterized protein</fullName>
    </submittedName>
</protein>
<name>A0ABU3A589_9GAMM</name>
<dbReference type="EMBL" id="JAVRIF010000010">
    <property type="protein sequence ID" value="MDT0605043.1"/>
    <property type="molecule type" value="Genomic_DNA"/>
</dbReference>